<sequence>MLVWINGPFGGGKTQTAYELNRRLPGSVVCDPEHVGFGLHRMTPPALRTDFQRLPAWRQGVREVLDLALTRHDGVVIAPMTLVEPAYYDEILTRLRQAGHEVRHFALLAGRETVLRRLRGRSLSRSLKREAFAVARLEECLERLRRPEFAEQVDTDGLTVPQVAERIADAAGLRLTPGADGRLRGWLRRTGVSLRHIRLD</sequence>
<dbReference type="RefSeq" id="WP_242378288.1">
    <property type="nucleotide sequence ID" value="NZ_JAKRKC020000001.1"/>
</dbReference>
<dbReference type="Pfam" id="PF13671">
    <property type="entry name" value="AAA_33"/>
    <property type="match status" value="1"/>
</dbReference>
<dbReference type="EMBL" id="JAKRKC020000001">
    <property type="protein sequence ID" value="MCK2215404.1"/>
    <property type="molecule type" value="Genomic_DNA"/>
</dbReference>
<protein>
    <submittedName>
        <fullName evidence="1">AAA family ATPase</fullName>
    </submittedName>
</protein>
<organism evidence="1 2">
    <name type="scientific">Actinomadura luzonensis</name>
    <dbReference type="NCBI Taxonomy" id="2805427"/>
    <lineage>
        <taxon>Bacteria</taxon>
        <taxon>Bacillati</taxon>
        <taxon>Actinomycetota</taxon>
        <taxon>Actinomycetes</taxon>
        <taxon>Streptosporangiales</taxon>
        <taxon>Thermomonosporaceae</taxon>
        <taxon>Actinomadura</taxon>
    </lineage>
</organism>
<proteinExistence type="predicted"/>
<reference evidence="1 2" key="1">
    <citation type="submission" date="2022-04" db="EMBL/GenBank/DDBJ databases">
        <title>Genome draft of Actinomadura sp. ATCC 31491.</title>
        <authorList>
            <person name="Shi X."/>
            <person name="Du Y."/>
        </authorList>
    </citation>
    <scope>NUCLEOTIDE SEQUENCE [LARGE SCALE GENOMIC DNA]</scope>
    <source>
        <strain evidence="1 2">ATCC 31491</strain>
    </source>
</reference>
<dbReference type="SUPFAM" id="SSF52540">
    <property type="entry name" value="P-loop containing nucleoside triphosphate hydrolases"/>
    <property type="match status" value="1"/>
</dbReference>
<comment type="caution">
    <text evidence="1">The sequence shown here is derived from an EMBL/GenBank/DDBJ whole genome shotgun (WGS) entry which is preliminary data.</text>
</comment>
<keyword evidence="2" id="KW-1185">Reference proteome</keyword>
<evidence type="ECO:0000313" key="2">
    <source>
        <dbReference type="Proteomes" id="UP001317259"/>
    </source>
</evidence>
<accession>A0ABT0FSU6</accession>
<evidence type="ECO:0000313" key="1">
    <source>
        <dbReference type="EMBL" id="MCK2215404.1"/>
    </source>
</evidence>
<dbReference type="Proteomes" id="UP001317259">
    <property type="component" value="Unassembled WGS sequence"/>
</dbReference>
<dbReference type="Gene3D" id="3.40.50.300">
    <property type="entry name" value="P-loop containing nucleotide triphosphate hydrolases"/>
    <property type="match status" value="1"/>
</dbReference>
<gene>
    <name evidence="1" type="ORF">MF672_016640</name>
</gene>
<dbReference type="InterPro" id="IPR027417">
    <property type="entry name" value="P-loop_NTPase"/>
</dbReference>
<name>A0ABT0FSU6_9ACTN</name>